<dbReference type="STRING" id="416016.SAMN05443547_2441"/>
<dbReference type="InterPro" id="IPR006935">
    <property type="entry name" value="Helicase/UvrB_N"/>
</dbReference>
<keyword evidence="3" id="KW-0547">Nucleotide-binding</keyword>
<dbReference type="RefSeq" id="WP_073584822.1">
    <property type="nucleotide sequence ID" value="NZ_FRYK01000005.1"/>
</dbReference>
<keyword evidence="4" id="KW-1185">Reference proteome</keyword>
<dbReference type="SUPFAM" id="SSF52540">
    <property type="entry name" value="P-loop containing nucleoside triphosphate hydrolases"/>
    <property type="match status" value="1"/>
</dbReference>
<dbReference type="Proteomes" id="UP000184611">
    <property type="component" value="Unassembled WGS sequence"/>
</dbReference>
<keyword evidence="3" id="KW-0347">Helicase</keyword>
<organism evidence="3 4">
    <name type="scientific">Flavobacterium cucumis</name>
    <dbReference type="NCBI Taxonomy" id="416016"/>
    <lineage>
        <taxon>Bacteria</taxon>
        <taxon>Pseudomonadati</taxon>
        <taxon>Bacteroidota</taxon>
        <taxon>Flavobacteriia</taxon>
        <taxon>Flavobacteriales</taxon>
        <taxon>Flavobacteriaceae</taxon>
        <taxon>Flavobacterium</taxon>
    </lineage>
</organism>
<dbReference type="InterPro" id="IPR014001">
    <property type="entry name" value="Helicase_ATP-bd"/>
</dbReference>
<dbReference type="InterPro" id="IPR027417">
    <property type="entry name" value="P-loop_NTPase"/>
</dbReference>
<dbReference type="GO" id="GO:0016787">
    <property type="term" value="F:hydrolase activity"/>
    <property type="evidence" value="ECO:0007669"/>
    <property type="project" value="InterPro"/>
</dbReference>
<dbReference type="Gene3D" id="3.40.50.300">
    <property type="entry name" value="P-loop containing nucleotide triphosphate hydrolases"/>
    <property type="match status" value="2"/>
</dbReference>
<evidence type="ECO:0000259" key="1">
    <source>
        <dbReference type="PROSITE" id="PS51192"/>
    </source>
</evidence>
<dbReference type="GO" id="GO:0003677">
    <property type="term" value="F:DNA binding"/>
    <property type="evidence" value="ECO:0007669"/>
    <property type="project" value="InterPro"/>
</dbReference>
<dbReference type="PROSITE" id="PS51194">
    <property type="entry name" value="HELICASE_CTER"/>
    <property type="match status" value="1"/>
</dbReference>
<reference evidence="4" key="1">
    <citation type="submission" date="2016-12" db="EMBL/GenBank/DDBJ databases">
        <authorList>
            <person name="Varghese N."/>
            <person name="Submissions S."/>
        </authorList>
    </citation>
    <scope>NUCLEOTIDE SEQUENCE [LARGE SCALE GENOMIC DNA]</scope>
    <source>
        <strain evidence="4">DSM 18830</strain>
    </source>
</reference>
<dbReference type="PROSITE" id="PS51192">
    <property type="entry name" value="HELICASE_ATP_BIND_1"/>
    <property type="match status" value="1"/>
</dbReference>
<dbReference type="SMART" id="SM00490">
    <property type="entry name" value="HELICc"/>
    <property type="match status" value="1"/>
</dbReference>
<dbReference type="GO" id="GO:0005524">
    <property type="term" value="F:ATP binding"/>
    <property type="evidence" value="ECO:0007669"/>
    <property type="project" value="InterPro"/>
</dbReference>
<dbReference type="EMBL" id="FRYK01000005">
    <property type="protein sequence ID" value="SHO74059.1"/>
    <property type="molecule type" value="Genomic_DNA"/>
</dbReference>
<protein>
    <submittedName>
        <fullName evidence="3">Helicase conserved C-terminal domain-containing protein</fullName>
    </submittedName>
</protein>
<keyword evidence="3" id="KW-0067">ATP-binding</keyword>
<evidence type="ECO:0000313" key="3">
    <source>
        <dbReference type="EMBL" id="SHO74059.1"/>
    </source>
</evidence>
<dbReference type="SMART" id="SM00487">
    <property type="entry name" value="DEXDc"/>
    <property type="match status" value="1"/>
</dbReference>
<gene>
    <name evidence="3" type="ORF">SAMN05443547_2441</name>
</gene>
<dbReference type="InterPro" id="IPR001650">
    <property type="entry name" value="Helicase_C-like"/>
</dbReference>
<feature type="domain" description="Helicase C-terminal" evidence="2">
    <location>
        <begin position="374"/>
        <end position="530"/>
    </location>
</feature>
<evidence type="ECO:0000313" key="4">
    <source>
        <dbReference type="Proteomes" id="UP000184611"/>
    </source>
</evidence>
<dbReference type="Pfam" id="PF04851">
    <property type="entry name" value="ResIII"/>
    <property type="match status" value="1"/>
</dbReference>
<dbReference type="GO" id="GO:0004386">
    <property type="term" value="F:helicase activity"/>
    <property type="evidence" value="ECO:0007669"/>
    <property type="project" value="UniProtKB-KW"/>
</dbReference>
<accession>A0A1M7ZYW5</accession>
<dbReference type="Pfam" id="PF00271">
    <property type="entry name" value="Helicase_C"/>
    <property type="match status" value="1"/>
</dbReference>
<evidence type="ECO:0000259" key="2">
    <source>
        <dbReference type="PROSITE" id="PS51194"/>
    </source>
</evidence>
<feature type="domain" description="Helicase ATP-binding" evidence="1">
    <location>
        <begin position="145"/>
        <end position="282"/>
    </location>
</feature>
<proteinExistence type="predicted"/>
<dbReference type="AlphaFoldDB" id="A0A1M7ZYW5"/>
<name>A0A1M7ZYW5_9FLAO</name>
<keyword evidence="3" id="KW-0378">Hydrolase</keyword>
<dbReference type="OrthoDB" id="9815222at2"/>
<sequence>MANEKAIKTNLNILLKDYFFKKIFEKLCLNNELHSNEKEYILSVAILFFRFYDNDKRNKIYFKIGYYIILKYTLKYKDYRPLYDISLQIGFYPIIEFITITNKLLNVDDESKNLITDAIAFISYREKFKKGDYFESLEQNSSRISIINSNENEIAYIAPTSYGKSSLIADFIDKNSPNKVGIIVPTKSLLVQTYNDIKNSNKEYKLVLHDEMYNEDDEKFIGILTQERATRILNSKSNSFFDVIFIDEAHNLFKRDSRSFILSRLIQLNYKRNPNQKVIYLSPLVEDESNLKIKKTKDGTIYTRRVQHDFKSFELYYFDENKSFFYDRFTGEKYNLNDDKNYFQYIIDNSFNKNFIYQLKPKLTENLALELSSNINIDLSNNEKIKKIISTIKKEVHPEFQIIKCLEKGVVYIHGKIPNLIKEYIEKQFKEIDEIKFIVANTVILEGINLPIETIFITTNKAGKQNERLDIKNLINLIGRANRLNYVFDKNSKDIDKLISKIHFLEHDTYHGKKGDKNQFSIFQSLKKLNENKLIDLVKNPTIETYDIEKLEFYGDTKEKKIENKEKHRKEDNKLLDHSDFVLKLPKSENERMKKYFIENSIEKYFDNLEEVIDTILINIQNYNFDFNHKIVDIMYKILIVNNVQNLKDFELDRLKNEKARDYYNYYIEVTQKQHLSQRINSLLIHFSNKIKDKDPFLYIGTAYGDATSIEAGKPSRYEELNNNYKDWKKVYVNLETTEQSLVNLAIVKLKIEEDFVSYQLTLLMAFLYDFNIISKDYYYKYIYGTTDERLINLVRFGLSVSVINKLEIDNQIDNLGLDRNGNLKAKDKIKFENYLNLQSELFQFEIRKYLN</sequence>